<evidence type="ECO:0000256" key="8">
    <source>
        <dbReference type="SAM" id="MobiDB-lite"/>
    </source>
</evidence>
<evidence type="ECO:0000259" key="9">
    <source>
        <dbReference type="Pfam" id="PF11597"/>
    </source>
</evidence>
<evidence type="ECO:0000313" key="11">
    <source>
        <dbReference type="WBParaSite" id="ACRNAN_scaffold495.g21533.t1"/>
    </source>
</evidence>
<evidence type="ECO:0000256" key="7">
    <source>
        <dbReference type="ARBA" id="ARBA00023242"/>
    </source>
</evidence>
<keyword evidence="4" id="KW-0678">Repressor</keyword>
<dbReference type="WBParaSite" id="ACRNAN_scaffold495.g21533.t1">
    <property type="protein sequence ID" value="ACRNAN_scaffold495.g21533.t1"/>
    <property type="gene ID" value="ACRNAN_scaffold495.g21533"/>
</dbReference>
<dbReference type="Pfam" id="PF11597">
    <property type="entry name" value="Med13_N"/>
    <property type="match status" value="1"/>
</dbReference>
<dbReference type="GO" id="GO:0016592">
    <property type="term" value="C:mediator complex"/>
    <property type="evidence" value="ECO:0007669"/>
    <property type="project" value="TreeGrafter"/>
</dbReference>
<dbReference type="PANTHER" id="PTHR48249">
    <property type="entry name" value="MEDIATOR OF RNA POLYMERASE II TRANSCRIPTION SUBUNIT 13"/>
    <property type="match status" value="1"/>
</dbReference>
<feature type="compositionally biased region" description="Polar residues" evidence="8">
    <location>
        <begin position="1167"/>
        <end position="1184"/>
    </location>
</feature>
<dbReference type="GO" id="GO:0045944">
    <property type="term" value="P:positive regulation of transcription by RNA polymerase II"/>
    <property type="evidence" value="ECO:0007669"/>
    <property type="project" value="TreeGrafter"/>
</dbReference>
<proteinExistence type="inferred from homology"/>
<comment type="similarity">
    <text evidence="2">Belongs to the Mediator complex subunit 13 family.</text>
</comment>
<evidence type="ECO:0000313" key="10">
    <source>
        <dbReference type="Proteomes" id="UP000887540"/>
    </source>
</evidence>
<feature type="region of interest" description="Disordered" evidence="8">
    <location>
        <begin position="813"/>
        <end position="835"/>
    </location>
</feature>
<evidence type="ECO:0000256" key="1">
    <source>
        <dbReference type="ARBA" id="ARBA00004123"/>
    </source>
</evidence>
<evidence type="ECO:0000256" key="5">
    <source>
        <dbReference type="ARBA" id="ARBA00023015"/>
    </source>
</evidence>
<evidence type="ECO:0000256" key="6">
    <source>
        <dbReference type="ARBA" id="ARBA00023163"/>
    </source>
</evidence>
<evidence type="ECO:0000256" key="3">
    <source>
        <dbReference type="ARBA" id="ARBA00019618"/>
    </source>
</evidence>
<reference evidence="11" key="1">
    <citation type="submission" date="2022-11" db="UniProtKB">
        <authorList>
            <consortium name="WormBaseParasite"/>
        </authorList>
    </citation>
    <scope>IDENTIFICATION</scope>
</reference>
<name>A0A914DZE8_9BILA</name>
<keyword evidence="6" id="KW-0804">Transcription</keyword>
<evidence type="ECO:0000256" key="4">
    <source>
        <dbReference type="ARBA" id="ARBA00022491"/>
    </source>
</evidence>
<sequence>MSAPNGTLEDCQTNVFSLTELYGLNWCSLTTQQNYQYGNDVEQDPVLKAYGECLNEGLLCTWRRKPHFETPTVQPNANPLFKLDSPKELWVFWYTQEKPSKLESLIQSGLIYGEEAQDLSNGLNYETRVLFFKSLHNVIERCLLKNGYIRFGKWFAKPLEAPIADGNCSIPQYINGISFNFFLHGDNHVCMTVTVQRQPPLLKLSHAHFSSTKKQPILLGPWSLQAFLLPNQPLSFQNPEILKDSLGRESSIAASLNYASMMFDPSADKPGKGSLNNLSLKEIQAAVTKQWNDWKKFQALPVDGYEDIAEDFVPNENGRRVPKMVLVEIDGVKMFYPSCFVGVLVDEEVCAKPTVKKTEIPDPLCEGDHEVEQIFASAAKKGAKSNTKVPGCIRYWRKSFAGVRSARRLLEDACLSISHNNTGSALLQNSGLNAEDEPRHNFFDYLRRYYCYCRNCSTAAAASQEDAMFPFTAPTPIGEAPGPSSYAIHRSPPLLETVTPVHSPNFLETLGHGPDKDSETPIWSTQFKRRDTVGKRLQTKEQPKADIFEVLRAQNNTNFNENVVKRSLSPFAPITSISPEPDVNYKSIELQESLKAFEYKFNPLKRDHLKTEPYHKNTNSKKPLGPDRDRDSFFYLNDDENSRTPNPLESTTNLATGIENYSCSMNGFQENFPLSEFFATGPLAQETPMPNLIETIKEPTKQRKERRKKKSKWPSLDAYDVMHFSILEAEEAFPCVFIPEPEQPIRISLRDQEKVKIEEIWNGKENMETSQTEAQDVEQTMPYGDMHQFFISNDDAYENSTSIPNAMEATPPSFQHPLSSDSTILSPPASNESHATASINAASVGSIHSYITGPSSHPGPVNMHDSLSIIYPTPPTPMQQFSPQNHLVPSALLNDHASAWHPASVTSMEANEKLFDAELLIHGLVSSPIYSETKNIQAPNGDGFSDLFGETNTEPKLQQASKELRVSLKQRTERPKIRKPPDYMAIVPANRKEMCMPNQMDTLPNFNPTNGAFSQISSGPLEQLGSMMPPDVRLSQPSTSGMNMPPFGMPSQGGLIGAPNFGRPFGQLPGSGFPVRPGMPQSNQAMLPSLYSSEGGMFGSSSMQSQNQMGSFPRPQFMFPGQGFDPMNQMNPANMPPKPGFPPGSFQSQQSMMFRGMSSGASVLPLSNNPPMGASTSMSQNTGSPMPPPPYNSFGSPALNSMRSEHQMPQRTGSNPSLVHNALLPINNNYAPVSTADNASTFGGMNNSSSALFNTLQLKDVSTILQDGRSFIISLLLQDTLLNLHYDSIFDACPICSCNANIRGYELGIYIRTPDLLFVVDRLQQQPQLQNSPRFMADLWTGFTVTPGVLPVKCSCGFSAVRHRYLSGAGLFPSDIREATGLEPAYPGKKIPKNVWFEPNSKNDVKFLDLLRQLCQTRDLASLIMHSEYICEISRIPIDVLPT</sequence>
<protein>
    <recommendedName>
        <fullName evidence="3">Mediator of RNA polymerase II transcription subunit 13</fullName>
    </recommendedName>
</protein>
<evidence type="ECO:0000256" key="2">
    <source>
        <dbReference type="ARBA" id="ARBA00009354"/>
    </source>
</evidence>
<organism evidence="10 11">
    <name type="scientific">Acrobeloides nanus</name>
    <dbReference type="NCBI Taxonomy" id="290746"/>
    <lineage>
        <taxon>Eukaryota</taxon>
        <taxon>Metazoa</taxon>
        <taxon>Ecdysozoa</taxon>
        <taxon>Nematoda</taxon>
        <taxon>Chromadorea</taxon>
        <taxon>Rhabditida</taxon>
        <taxon>Tylenchina</taxon>
        <taxon>Cephalobomorpha</taxon>
        <taxon>Cephaloboidea</taxon>
        <taxon>Cephalobidae</taxon>
        <taxon>Acrobeloides</taxon>
    </lineage>
</organism>
<keyword evidence="5" id="KW-0805">Transcription regulation</keyword>
<feature type="domain" description="Mediator complex subunit Med13 N-terminal" evidence="9">
    <location>
        <begin position="8"/>
        <end position="240"/>
    </location>
</feature>
<dbReference type="GO" id="GO:0003713">
    <property type="term" value="F:transcription coactivator activity"/>
    <property type="evidence" value="ECO:0007669"/>
    <property type="project" value="TreeGrafter"/>
</dbReference>
<dbReference type="InterPro" id="IPR021643">
    <property type="entry name" value="Mediator_Med13_N"/>
</dbReference>
<dbReference type="PANTHER" id="PTHR48249:SF3">
    <property type="entry name" value="MEDIATOR OF RNA POLYMERASE II TRANSCRIPTION SUBUNIT 13"/>
    <property type="match status" value="1"/>
</dbReference>
<feature type="region of interest" description="Disordered" evidence="8">
    <location>
        <begin position="1167"/>
        <end position="1193"/>
    </location>
</feature>
<dbReference type="InterPro" id="IPR051139">
    <property type="entry name" value="Mediator_complx_sub13"/>
</dbReference>
<dbReference type="Proteomes" id="UP000887540">
    <property type="component" value="Unplaced"/>
</dbReference>
<comment type="subcellular location">
    <subcellularLocation>
        <location evidence="1">Nucleus</location>
    </subcellularLocation>
</comment>
<keyword evidence="10" id="KW-1185">Reference proteome</keyword>
<accession>A0A914DZE8</accession>
<keyword evidence="7" id="KW-0539">Nucleus</keyword>
<feature type="region of interest" description="Disordered" evidence="8">
    <location>
        <begin position="610"/>
        <end position="651"/>
    </location>
</feature>